<dbReference type="InterPro" id="IPR040086">
    <property type="entry name" value="MJ0683-like"/>
</dbReference>
<evidence type="ECO:0000259" key="4">
    <source>
        <dbReference type="PROSITE" id="PS51918"/>
    </source>
</evidence>
<dbReference type="GeneID" id="13061986"/>
<protein>
    <submittedName>
        <fullName evidence="5">Radical SAM domain protein</fullName>
    </submittedName>
</protein>
<evidence type="ECO:0000313" key="5">
    <source>
        <dbReference type="EMBL" id="AFL66209.1"/>
    </source>
</evidence>
<dbReference type="InterPro" id="IPR007197">
    <property type="entry name" value="rSAM"/>
</dbReference>
<dbReference type="InterPro" id="IPR058240">
    <property type="entry name" value="rSAM_sf"/>
</dbReference>
<keyword evidence="6" id="KW-1185">Reference proteome</keyword>
<dbReference type="eggNOG" id="arCOG01290">
    <property type="taxonomic scope" value="Archaea"/>
</dbReference>
<dbReference type="GO" id="GO:0051536">
    <property type="term" value="F:iron-sulfur cluster binding"/>
    <property type="evidence" value="ECO:0007669"/>
    <property type="project" value="UniProtKB-KW"/>
</dbReference>
<dbReference type="Gene3D" id="3.80.30.30">
    <property type="match status" value="1"/>
</dbReference>
<evidence type="ECO:0000256" key="1">
    <source>
        <dbReference type="ARBA" id="ARBA00022723"/>
    </source>
</evidence>
<evidence type="ECO:0000256" key="2">
    <source>
        <dbReference type="ARBA" id="ARBA00023004"/>
    </source>
</evidence>
<name>I3XQI5_DESAM</name>
<dbReference type="OrthoDB" id="15538at2157"/>
<sequence length="296" mass="33345">MSVLRRFDPWNSPLCTCPFKYSLHPYTGCSHFCLYCYAASYIGRRPSTPKERFIERLKKDLERISVKGIVELSTSSDPYPPIELWMGLTRRSLEMLGKNGFKLLITTKSNIVVRDIDILARYPSSVMITITTLNTELARILEPGAPPPEKRIEAVEKLRSKGIPVGVRIDPVILFINDNPVEISKLVKAVKEAGALQVTVSTYKAKWDSLRRLMNAFPQVSEKLRELYVENSEFIHGYMYLSSEVRKSILSRVINEAVRSNLPVATCREGFPGSFTKASSCDGAGLIVYHPLNKLG</sequence>
<organism evidence="5 6">
    <name type="scientific">Desulfurococcus amylolyticus DSM 16532</name>
    <dbReference type="NCBI Taxonomy" id="768672"/>
    <lineage>
        <taxon>Archaea</taxon>
        <taxon>Thermoproteota</taxon>
        <taxon>Thermoprotei</taxon>
        <taxon>Desulfurococcales</taxon>
        <taxon>Desulfurococcaceae</taxon>
        <taxon>Desulfurococcus</taxon>
    </lineage>
</organism>
<dbReference type="HOGENOM" id="CLU_015525_2_1_2"/>
<dbReference type="RefSeq" id="WP_014767111.1">
    <property type="nucleotide sequence ID" value="NC_018001.1"/>
</dbReference>
<dbReference type="PANTHER" id="PTHR43432:SF3">
    <property type="entry name" value="SLR0285 PROTEIN"/>
    <property type="match status" value="1"/>
</dbReference>
<dbReference type="Proteomes" id="UP000006175">
    <property type="component" value="Chromosome"/>
</dbReference>
<dbReference type="Pfam" id="PF04055">
    <property type="entry name" value="Radical_SAM"/>
    <property type="match status" value="1"/>
</dbReference>
<dbReference type="SFLD" id="SFLDS00029">
    <property type="entry name" value="Radical_SAM"/>
    <property type="match status" value="1"/>
</dbReference>
<keyword evidence="1" id="KW-0479">Metal-binding</keyword>
<dbReference type="GO" id="GO:0003824">
    <property type="term" value="F:catalytic activity"/>
    <property type="evidence" value="ECO:0007669"/>
    <property type="project" value="InterPro"/>
</dbReference>
<dbReference type="AlphaFoldDB" id="I3XQI5"/>
<dbReference type="GO" id="GO:0046872">
    <property type="term" value="F:metal ion binding"/>
    <property type="evidence" value="ECO:0007669"/>
    <property type="project" value="UniProtKB-KW"/>
</dbReference>
<evidence type="ECO:0000256" key="3">
    <source>
        <dbReference type="ARBA" id="ARBA00023014"/>
    </source>
</evidence>
<dbReference type="CDD" id="cd01335">
    <property type="entry name" value="Radical_SAM"/>
    <property type="match status" value="1"/>
</dbReference>
<accession>I3XQI5</accession>
<reference evidence="5 6" key="1">
    <citation type="journal article" date="2012" name="J. Bacteriol.">
        <title>Complete Genome Sequence of Desulfurococcus fermentans, a Hyperthermophilic Cellulolytic Crenarchaeon Isolated from a Freshwater Hot Spring in Kamchatka, Russia.</title>
        <authorList>
            <person name="Susanti D."/>
            <person name="Johnson E.F."/>
            <person name="Rodriguez J.R."/>
            <person name="Anderson I."/>
            <person name="Perevalova A.A."/>
            <person name="Kyrpides N."/>
            <person name="Lucas S."/>
            <person name="Han J."/>
            <person name="Lapidus A."/>
            <person name="Cheng J.F."/>
            <person name="Goodwin L."/>
            <person name="Pitluck S."/>
            <person name="Mavrommatis K."/>
            <person name="Peters L."/>
            <person name="Land M.L."/>
            <person name="Hauser L."/>
            <person name="Gopalan V."/>
            <person name="Chan P.P."/>
            <person name="Lowe T.M."/>
            <person name="Atomi H."/>
            <person name="Bonch-Osmolovskaya E.A."/>
            <person name="Woyke T."/>
            <person name="Mukhopadhyay B."/>
        </authorList>
    </citation>
    <scope>NUCLEOTIDE SEQUENCE [LARGE SCALE GENOMIC DNA]</scope>
    <source>
        <strain evidence="5 6">DSM 16532</strain>
    </source>
</reference>
<dbReference type="KEGG" id="dfd:Desfe_0298"/>
<dbReference type="InterPro" id="IPR006638">
    <property type="entry name" value="Elp3/MiaA/NifB-like_rSAM"/>
</dbReference>
<dbReference type="PANTHER" id="PTHR43432">
    <property type="entry name" value="SLR0285 PROTEIN"/>
    <property type="match status" value="1"/>
</dbReference>
<keyword evidence="2" id="KW-0408">Iron</keyword>
<feature type="domain" description="Radical SAM core" evidence="4">
    <location>
        <begin position="15"/>
        <end position="242"/>
    </location>
</feature>
<gene>
    <name evidence="5" type="ORF">Desfe_0298</name>
</gene>
<dbReference type="EMBL" id="CP003321">
    <property type="protein sequence ID" value="AFL66209.1"/>
    <property type="molecule type" value="Genomic_DNA"/>
</dbReference>
<keyword evidence="3" id="KW-0411">Iron-sulfur</keyword>
<dbReference type="SFLD" id="SFLDG01084">
    <property type="entry name" value="Uncharacterised_Radical_SAM_Su"/>
    <property type="match status" value="1"/>
</dbReference>
<dbReference type="PROSITE" id="PS51918">
    <property type="entry name" value="RADICAL_SAM"/>
    <property type="match status" value="1"/>
</dbReference>
<dbReference type="SUPFAM" id="SSF102114">
    <property type="entry name" value="Radical SAM enzymes"/>
    <property type="match status" value="1"/>
</dbReference>
<dbReference type="SMART" id="SM00729">
    <property type="entry name" value="Elp3"/>
    <property type="match status" value="1"/>
</dbReference>
<proteinExistence type="predicted"/>
<evidence type="ECO:0000313" key="6">
    <source>
        <dbReference type="Proteomes" id="UP000006175"/>
    </source>
</evidence>